<organism evidence="1 2">
    <name type="scientific">Acaulospora colombiana</name>
    <dbReference type="NCBI Taxonomy" id="27376"/>
    <lineage>
        <taxon>Eukaryota</taxon>
        <taxon>Fungi</taxon>
        <taxon>Fungi incertae sedis</taxon>
        <taxon>Mucoromycota</taxon>
        <taxon>Glomeromycotina</taxon>
        <taxon>Glomeromycetes</taxon>
        <taxon>Diversisporales</taxon>
        <taxon>Acaulosporaceae</taxon>
        <taxon>Acaulospora</taxon>
    </lineage>
</organism>
<name>A0ACA9QY33_9GLOM</name>
<proteinExistence type="predicted"/>
<accession>A0ACA9QY33</accession>
<evidence type="ECO:0000313" key="2">
    <source>
        <dbReference type="Proteomes" id="UP000789525"/>
    </source>
</evidence>
<evidence type="ECO:0000313" key="1">
    <source>
        <dbReference type="EMBL" id="CAG8769051.1"/>
    </source>
</evidence>
<gene>
    <name evidence="1" type="ORF">ACOLOM_LOCUS13648</name>
</gene>
<dbReference type="Proteomes" id="UP000789525">
    <property type="component" value="Unassembled WGS sequence"/>
</dbReference>
<protein>
    <submittedName>
        <fullName evidence="1">1456_t:CDS:1</fullName>
    </submittedName>
</protein>
<feature type="non-terminal residue" evidence="1">
    <location>
        <position position="1"/>
    </location>
</feature>
<reference evidence="1" key="1">
    <citation type="submission" date="2021-06" db="EMBL/GenBank/DDBJ databases">
        <authorList>
            <person name="Kallberg Y."/>
            <person name="Tangrot J."/>
            <person name="Rosling A."/>
        </authorList>
    </citation>
    <scope>NUCLEOTIDE SEQUENCE</scope>
    <source>
        <strain evidence="1">CL356</strain>
    </source>
</reference>
<sequence length="172" mass="19043">LPSLSTLSLKHHGCYAALELPTTVRTLDLEGMGIGWFRDTTSSSQRLPSLTHITMMNVEVRLPINFKMLAPNLQVLRISSLSMYDAKVGESSTVDLGRIIGPEGVFGVVEHLRELSITSMKLNHNTPMVLSLHPALKTLTLLKCRFRFGLLSSLVDGKDSDSSYLPHLTELR</sequence>
<feature type="non-terminal residue" evidence="1">
    <location>
        <position position="172"/>
    </location>
</feature>
<dbReference type="EMBL" id="CAJVPT010063700">
    <property type="protein sequence ID" value="CAG8769051.1"/>
    <property type="molecule type" value="Genomic_DNA"/>
</dbReference>
<keyword evidence="2" id="KW-1185">Reference proteome</keyword>
<comment type="caution">
    <text evidence="1">The sequence shown here is derived from an EMBL/GenBank/DDBJ whole genome shotgun (WGS) entry which is preliminary data.</text>
</comment>